<evidence type="ECO:0000313" key="3">
    <source>
        <dbReference type="Proteomes" id="UP000053660"/>
    </source>
</evidence>
<keyword evidence="3" id="KW-1185">Reference proteome</keyword>
<gene>
    <name evidence="2" type="ORF">OESDEN_23828</name>
</gene>
<protein>
    <submittedName>
        <fullName evidence="2">Uncharacterized protein</fullName>
    </submittedName>
</protein>
<sequence length="67" mass="7582">MVCIQRPGGSTCMAVDPKVTLARIKRRNAFRIRHALPCPHAKEQDPDVNRQEQGLLESAPRVRVSYL</sequence>
<proteinExistence type="predicted"/>
<dbReference type="AlphaFoldDB" id="A0A0B1RZA3"/>
<accession>A0A0B1RZA3</accession>
<name>A0A0B1RZA3_OESDE</name>
<reference evidence="2 3" key="1">
    <citation type="submission" date="2014-03" db="EMBL/GenBank/DDBJ databases">
        <title>Draft genome of the hookworm Oesophagostomum dentatum.</title>
        <authorList>
            <person name="Mitreva M."/>
        </authorList>
    </citation>
    <scope>NUCLEOTIDE SEQUENCE [LARGE SCALE GENOMIC DNA]</scope>
    <source>
        <strain evidence="2 3">OD-Hann</strain>
    </source>
</reference>
<evidence type="ECO:0000256" key="1">
    <source>
        <dbReference type="SAM" id="MobiDB-lite"/>
    </source>
</evidence>
<dbReference type="Proteomes" id="UP000053660">
    <property type="component" value="Unassembled WGS sequence"/>
</dbReference>
<feature type="region of interest" description="Disordered" evidence="1">
    <location>
        <begin position="40"/>
        <end position="67"/>
    </location>
</feature>
<dbReference type="EMBL" id="KN611642">
    <property type="protein sequence ID" value="KHJ76552.1"/>
    <property type="molecule type" value="Genomic_DNA"/>
</dbReference>
<organism evidence="2 3">
    <name type="scientific">Oesophagostomum dentatum</name>
    <name type="common">Nodular worm</name>
    <dbReference type="NCBI Taxonomy" id="61180"/>
    <lineage>
        <taxon>Eukaryota</taxon>
        <taxon>Metazoa</taxon>
        <taxon>Ecdysozoa</taxon>
        <taxon>Nematoda</taxon>
        <taxon>Chromadorea</taxon>
        <taxon>Rhabditida</taxon>
        <taxon>Rhabditina</taxon>
        <taxon>Rhabditomorpha</taxon>
        <taxon>Strongyloidea</taxon>
        <taxon>Strongylidae</taxon>
        <taxon>Oesophagostomum</taxon>
    </lineage>
</organism>
<feature type="compositionally biased region" description="Basic and acidic residues" evidence="1">
    <location>
        <begin position="40"/>
        <end position="50"/>
    </location>
</feature>
<evidence type="ECO:0000313" key="2">
    <source>
        <dbReference type="EMBL" id="KHJ76552.1"/>
    </source>
</evidence>